<dbReference type="PANTHER" id="PTHR23513:SF11">
    <property type="entry name" value="STAPHYLOFERRIN A TRANSPORTER"/>
    <property type="match status" value="1"/>
</dbReference>
<dbReference type="GO" id="GO:0022857">
    <property type="term" value="F:transmembrane transporter activity"/>
    <property type="evidence" value="ECO:0007669"/>
    <property type="project" value="InterPro"/>
</dbReference>
<evidence type="ECO:0000313" key="9">
    <source>
        <dbReference type="Proteomes" id="UP000435802"/>
    </source>
</evidence>
<feature type="transmembrane region" description="Helical" evidence="7">
    <location>
        <begin position="255"/>
        <end position="272"/>
    </location>
</feature>
<evidence type="ECO:0000256" key="2">
    <source>
        <dbReference type="ARBA" id="ARBA00022475"/>
    </source>
</evidence>
<keyword evidence="9" id="KW-1185">Reference proteome</keyword>
<feature type="region of interest" description="Disordered" evidence="6">
    <location>
        <begin position="396"/>
        <end position="418"/>
    </location>
</feature>
<dbReference type="Pfam" id="PF07690">
    <property type="entry name" value="MFS_1"/>
    <property type="match status" value="1"/>
</dbReference>
<dbReference type="InterPro" id="IPR011701">
    <property type="entry name" value="MFS"/>
</dbReference>
<keyword evidence="4 7" id="KW-1133">Transmembrane helix</keyword>
<dbReference type="CDD" id="cd06173">
    <property type="entry name" value="MFS_MefA_like"/>
    <property type="match status" value="1"/>
</dbReference>
<evidence type="ECO:0000256" key="1">
    <source>
        <dbReference type="ARBA" id="ARBA00004651"/>
    </source>
</evidence>
<sequence>MATPDPSVRNTRSFNWFLASTFASAVGRNGYHIACAWVLIASGHGSGAVAGFFAIISLVELVTSPAAGWLADRFDRRNLYVIAETMRVVAAAALGTVLMATDVVWAIWLSAVLFATCDRVALTASQSMIPSISAKFSLATANSMTFFLMQSGSLVAAGIVGVLLHASTAMVTFGAISIGFALSAIIMRVVRHGKNPAEGAEDARPSSLVIDFQFLCLGAIYALLYTGGMLVSVIGPSFVFDEHGGNAIDFGQLESSWSAGSVLGALLLIPLVHAARVPALQFAILGLSAMSFALLKALDPPFTLIAFATLGTLYNLGRVALEVMIQSSVSSATLGRAKGVLHSVGVLLGVVLFAVVSVVADDVPPSSLFLAYGVILAIGTVVLMLLSGKGTNVGFERDSGEHPNEVVPRTPGSSTLPG</sequence>
<dbReference type="EMBL" id="WUMK01000011">
    <property type="protein sequence ID" value="MXN48675.1"/>
    <property type="molecule type" value="Genomic_DNA"/>
</dbReference>
<feature type="transmembrane region" description="Helical" evidence="7">
    <location>
        <begin position="170"/>
        <end position="191"/>
    </location>
</feature>
<proteinExistence type="predicted"/>
<keyword evidence="3 7" id="KW-0812">Transmembrane</keyword>
<keyword evidence="2" id="KW-1003">Cell membrane</keyword>
<dbReference type="Gene3D" id="1.20.1250.20">
    <property type="entry name" value="MFS general substrate transporter like domains"/>
    <property type="match status" value="1"/>
</dbReference>
<name>A0A6N8SHX4_9HYPH</name>
<dbReference type="GO" id="GO:0005886">
    <property type="term" value="C:plasma membrane"/>
    <property type="evidence" value="ECO:0007669"/>
    <property type="project" value="UniProtKB-SubCell"/>
</dbReference>
<feature type="transmembrane region" description="Helical" evidence="7">
    <location>
        <begin position="48"/>
        <end position="71"/>
    </location>
</feature>
<dbReference type="InterPro" id="IPR036259">
    <property type="entry name" value="MFS_trans_sf"/>
</dbReference>
<dbReference type="AlphaFoldDB" id="A0A6N8SHX4"/>
<comment type="subcellular location">
    <subcellularLocation>
        <location evidence="1">Cell membrane</location>
        <topology evidence="1">Multi-pass membrane protein</topology>
    </subcellularLocation>
</comment>
<dbReference type="PANTHER" id="PTHR23513">
    <property type="entry name" value="INTEGRAL MEMBRANE EFFLUX PROTEIN-RELATED"/>
    <property type="match status" value="1"/>
</dbReference>
<dbReference type="OrthoDB" id="8050518at2"/>
<dbReference type="Proteomes" id="UP000435802">
    <property type="component" value="Unassembled WGS sequence"/>
</dbReference>
<feature type="transmembrane region" description="Helical" evidence="7">
    <location>
        <begin position="304"/>
        <end position="321"/>
    </location>
</feature>
<feature type="transmembrane region" description="Helical" evidence="7">
    <location>
        <begin position="212"/>
        <end position="235"/>
    </location>
</feature>
<gene>
    <name evidence="8" type="ORF">GR138_26060</name>
</gene>
<feature type="transmembrane region" description="Helical" evidence="7">
    <location>
        <begin position="145"/>
        <end position="164"/>
    </location>
</feature>
<evidence type="ECO:0000256" key="3">
    <source>
        <dbReference type="ARBA" id="ARBA00022692"/>
    </source>
</evidence>
<evidence type="ECO:0000256" key="7">
    <source>
        <dbReference type="SAM" id="Phobius"/>
    </source>
</evidence>
<protein>
    <submittedName>
        <fullName evidence="8">MFS transporter</fullName>
    </submittedName>
</protein>
<evidence type="ECO:0000256" key="5">
    <source>
        <dbReference type="ARBA" id="ARBA00023136"/>
    </source>
</evidence>
<comment type="caution">
    <text evidence="8">The sequence shown here is derived from an EMBL/GenBank/DDBJ whole genome shotgun (WGS) entry which is preliminary data.</text>
</comment>
<feature type="transmembrane region" description="Helical" evidence="7">
    <location>
        <begin position="366"/>
        <end position="387"/>
    </location>
</feature>
<evidence type="ECO:0000313" key="8">
    <source>
        <dbReference type="EMBL" id="MXN48675.1"/>
    </source>
</evidence>
<keyword evidence="5 7" id="KW-0472">Membrane</keyword>
<organism evidence="8 9">
    <name type="scientific">Shinella kummerowiae</name>
    <dbReference type="NCBI Taxonomy" id="417745"/>
    <lineage>
        <taxon>Bacteria</taxon>
        <taxon>Pseudomonadati</taxon>
        <taxon>Pseudomonadota</taxon>
        <taxon>Alphaproteobacteria</taxon>
        <taxon>Hyphomicrobiales</taxon>
        <taxon>Rhizobiaceae</taxon>
        <taxon>Shinella</taxon>
    </lineage>
</organism>
<dbReference type="SUPFAM" id="SSF103473">
    <property type="entry name" value="MFS general substrate transporter"/>
    <property type="match status" value="1"/>
</dbReference>
<reference evidence="8 9" key="1">
    <citation type="submission" date="2019-12" db="EMBL/GenBank/DDBJ databases">
        <title>Shinella kummerowiae sp. nov., a symbiotic bacterium isolated from root nodules of the herbal legume Kummerowia stipulacea.</title>
        <authorList>
            <person name="Gao J."/>
        </authorList>
    </citation>
    <scope>NUCLEOTIDE SEQUENCE [LARGE SCALE GENOMIC DNA]</scope>
    <source>
        <strain evidence="8 9">CCBAU 25048</strain>
    </source>
</reference>
<feature type="transmembrane region" description="Helical" evidence="7">
    <location>
        <begin position="341"/>
        <end position="360"/>
    </location>
</feature>
<dbReference type="RefSeq" id="WP_160862166.1">
    <property type="nucleotide sequence ID" value="NZ_WUMK01000011.1"/>
</dbReference>
<evidence type="ECO:0000256" key="4">
    <source>
        <dbReference type="ARBA" id="ARBA00022989"/>
    </source>
</evidence>
<evidence type="ECO:0000256" key="6">
    <source>
        <dbReference type="SAM" id="MobiDB-lite"/>
    </source>
</evidence>
<accession>A0A6N8SHX4</accession>